<dbReference type="EMBL" id="PQXM01001076">
    <property type="protein sequence ID" value="TGO63440.1"/>
    <property type="molecule type" value="Genomic_DNA"/>
</dbReference>
<name>A0A4Z1IVN5_9HELO</name>
<gene>
    <name evidence="1" type="ORF">BELL_1078g00030</name>
</gene>
<dbReference type="Proteomes" id="UP000297229">
    <property type="component" value="Unassembled WGS sequence"/>
</dbReference>
<proteinExistence type="predicted"/>
<accession>A0A4Z1IVN5</accession>
<evidence type="ECO:0000313" key="1">
    <source>
        <dbReference type="EMBL" id="TGO63440.1"/>
    </source>
</evidence>
<comment type="caution">
    <text evidence="1">The sequence shown here is derived from an EMBL/GenBank/DDBJ whole genome shotgun (WGS) entry which is preliminary data.</text>
</comment>
<reference evidence="1 2" key="1">
    <citation type="submission" date="2017-12" db="EMBL/GenBank/DDBJ databases">
        <title>Comparative genomics of Botrytis spp.</title>
        <authorList>
            <person name="Valero-Jimenez C.A."/>
            <person name="Tapia P."/>
            <person name="Veloso J."/>
            <person name="Silva-Moreno E."/>
            <person name="Staats M."/>
            <person name="Valdes J.H."/>
            <person name="Van Kan J.A.L."/>
        </authorList>
    </citation>
    <scope>NUCLEOTIDE SEQUENCE [LARGE SCALE GENOMIC DNA]</scope>
    <source>
        <strain evidence="1 2">Be9601</strain>
    </source>
</reference>
<dbReference type="OrthoDB" id="3561044at2759"/>
<sequence length="144" mass="15042">MRPYDIAIFLGLAVLEVAGCHPILVGTFILFNPIAPDSTNAILNRDDTPAFVSDALGDKILTAAGLLGIAVRVGSPIHNSSPPATLYEDGKNYNNDGDGHCHDAGIGKTDTPTLIGGVLIGACKERFSASEVEEITKRESAGHS</sequence>
<keyword evidence="2" id="KW-1185">Reference proteome</keyword>
<organism evidence="1 2">
    <name type="scientific">Botrytis elliptica</name>
    <dbReference type="NCBI Taxonomy" id="278938"/>
    <lineage>
        <taxon>Eukaryota</taxon>
        <taxon>Fungi</taxon>
        <taxon>Dikarya</taxon>
        <taxon>Ascomycota</taxon>
        <taxon>Pezizomycotina</taxon>
        <taxon>Leotiomycetes</taxon>
        <taxon>Helotiales</taxon>
        <taxon>Sclerotiniaceae</taxon>
        <taxon>Botrytis</taxon>
    </lineage>
</organism>
<dbReference type="AlphaFoldDB" id="A0A4Z1IVN5"/>
<evidence type="ECO:0000313" key="2">
    <source>
        <dbReference type="Proteomes" id="UP000297229"/>
    </source>
</evidence>
<protein>
    <submittedName>
        <fullName evidence="1">Uncharacterized protein</fullName>
    </submittedName>
</protein>